<name>A0ABT0N501_9GAMM</name>
<gene>
    <name evidence="1" type="ORF">L2725_04075</name>
</gene>
<dbReference type="RefSeq" id="WP_249247760.1">
    <property type="nucleotide sequence ID" value="NZ_JAKIKT010000001.1"/>
</dbReference>
<reference evidence="1 2" key="1">
    <citation type="submission" date="2022-01" db="EMBL/GenBank/DDBJ databases">
        <title>Whole genome-based taxonomy of the Shewanellaceae.</title>
        <authorList>
            <person name="Martin-Rodriguez A.J."/>
        </authorList>
    </citation>
    <scope>NUCLEOTIDE SEQUENCE [LARGE SCALE GENOMIC DNA]</scope>
    <source>
        <strain evidence="1 2">DSM 21332</strain>
    </source>
</reference>
<dbReference type="Proteomes" id="UP001202831">
    <property type="component" value="Unassembled WGS sequence"/>
</dbReference>
<proteinExistence type="predicted"/>
<comment type="caution">
    <text evidence="1">The sequence shown here is derived from an EMBL/GenBank/DDBJ whole genome shotgun (WGS) entry which is preliminary data.</text>
</comment>
<sequence>MMTDLLIILGLLVVAAFFWQLRQMAEQSRRFAEIECQKQRVQLLSVAMESARPSLGGHTGLCWKARFMLEFSTDGLNQYRAHINMHGNRVTRIEWPIFPEPEWHQAPQTRGSIGGGCGSRGNCNSGRCR</sequence>
<evidence type="ECO:0000313" key="2">
    <source>
        <dbReference type="Proteomes" id="UP001202831"/>
    </source>
</evidence>
<protein>
    <submittedName>
        <fullName evidence="1">DUF3301 domain-containing protein</fullName>
    </submittedName>
</protein>
<keyword evidence="2" id="KW-1185">Reference proteome</keyword>
<organism evidence="1 2">
    <name type="scientific">Shewanella corallii</name>
    <dbReference type="NCBI Taxonomy" id="560080"/>
    <lineage>
        <taxon>Bacteria</taxon>
        <taxon>Pseudomonadati</taxon>
        <taxon>Pseudomonadota</taxon>
        <taxon>Gammaproteobacteria</taxon>
        <taxon>Alteromonadales</taxon>
        <taxon>Shewanellaceae</taxon>
        <taxon>Shewanella</taxon>
    </lineage>
</organism>
<dbReference type="EMBL" id="JAKIKT010000001">
    <property type="protein sequence ID" value="MCL2912961.1"/>
    <property type="molecule type" value="Genomic_DNA"/>
</dbReference>
<dbReference type="InterPro" id="IPR021732">
    <property type="entry name" value="DUF3301"/>
</dbReference>
<accession>A0ABT0N501</accession>
<evidence type="ECO:0000313" key="1">
    <source>
        <dbReference type="EMBL" id="MCL2912961.1"/>
    </source>
</evidence>
<dbReference type="Pfam" id="PF11743">
    <property type="entry name" value="DUF3301"/>
    <property type="match status" value="1"/>
</dbReference>